<dbReference type="AlphaFoldDB" id="A0AAV2SAL4"/>
<reference evidence="2 3" key="1">
    <citation type="submission" date="2024-05" db="EMBL/GenBank/DDBJ databases">
        <authorList>
            <person name="Wallberg A."/>
        </authorList>
    </citation>
    <scope>NUCLEOTIDE SEQUENCE [LARGE SCALE GENOMIC DNA]</scope>
</reference>
<dbReference type="EMBL" id="CAXKWB010047659">
    <property type="protein sequence ID" value="CAL4165715.1"/>
    <property type="molecule type" value="Genomic_DNA"/>
</dbReference>
<evidence type="ECO:0000256" key="1">
    <source>
        <dbReference type="SAM" id="SignalP"/>
    </source>
</evidence>
<name>A0AAV2SAL4_MEGNR</name>
<comment type="caution">
    <text evidence="2">The sequence shown here is derived from an EMBL/GenBank/DDBJ whole genome shotgun (WGS) entry which is preliminary data.</text>
</comment>
<accession>A0AAV2SAL4</accession>
<proteinExistence type="predicted"/>
<dbReference type="Proteomes" id="UP001497623">
    <property type="component" value="Unassembled WGS sequence"/>
</dbReference>
<keyword evidence="1" id="KW-0732">Signal</keyword>
<feature type="signal peptide" evidence="1">
    <location>
        <begin position="1"/>
        <end position="19"/>
    </location>
</feature>
<sequence>MKGMKKIIILLLCLKLVHSSTAIALQDINPEKSPVQEEEGTLSLQEINSQTTLTEKDTLTHNNGIFSNVDNAQGPAPTPLVIMGAEFCPSHGLKYVKRCGQCSECPAGDCEWFNIKTCKCILKFKCAAKVASFILQVIFNR</sequence>
<keyword evidence="3" id="KW-1185">Reference proteome</keyword>
<organism evidence="2 3">
    <name type="scientific">Meganyctiphanes norvegica</name>
    <name type="common">Northern krill</name>
    <name type="synonym">Thysanopoda norvegica</name>
    <dbReference type="NCBI Taxonomy" id="48144"/>
    <lineage>
        <taxon>Eukaryota</taxon>
        <taxon>Metazoa</taxon>
        <taxon>Ecdysozoa</taxon>
        <taxon>Arthropoda</taxon>
        <taxon>Crustacea</taxon>
        <taxon>Multicrustacea</taxon>
        <taxon>Malacostraca</taxon>
        <taxon>Eumalacostraca</taxon>
        <taxon>Eucarida</taxon>
        <taxon>Euphausiacea</taxon>
        <taxon>Euphausiidae</taxon>
        <taxon>Meganyctiphanes</taxon>
    </lineage>
</organism>
<protein>
    <submittedName>
        <fullName evidence="2">Uncharacterized protein</fullName>
    </submittedName>
</protein>
<evidence type="ECO:0000313" key="3">
    <source>
        <dbReference type="Proteomes" id="UP001497623"/>
    </source>
</evidence>
<evidence type="ECO:0000313" key="2">
    <source>
        <dbReference type="EMBL" id="CAL4165715.1"/>
    </source>
</evidence>
<gene>
    <name evidence="2" type="ORF">MNOR_LOCUS33295</name>
</gene>
<feature type="chain" id="PRO_5043819596" evidence="1">
    <location>
        <begin position="20"/>
        <end position="141"/>
    </location>
</feature>